<dbReference type="AlphaFoldDB" id="A0ABD1PRJ9"/>
<feature type="region of interest" description="Disordered" evidence="1">
    <location>
        <begin position="70"/>
        <end position="101"/>
    </location>
</feature>
<comment type="caution">
    <text evidence="2">The sequence shown here is derived from an EMBL/GenBank/DDBJ whole genome shotgun (WGS) entry which is preliminary data.</text>
</comment>
<keyword evidence="3" id="KW-1185">Reference proteome</keyword>
<sequence length="101" mass="11578">MLHHMDSVLSSTRPKALLYGMILTKAFQHFEVFFHDSVSLLPKATDTINTLTLRHMKIVKKDRQWVAKSKGFDDESGTSILPFEGGEEMDEDEDEDEPLPR</sequence>
<accession>A0ABD1PRJ9</accession>
<organism evidence="2 3">
    <name type="scientific">Abeliophyllum distichum</name>
    <dbReference type="NCBI Taxonomy" id="126358"/>
    <lineage>
        <taxon>Eukaryota</taxon>
        <taxon>Viridiplantae</taxon>
        <taxon>Streptophyta</taxon>
        <taxon>Embryophyta</taxon>
        <taxon>Tracheophyta</taxon>
        <taxon>Spermatophyta</taxon>
        <taxon>Magnoliopsida</taxon>
        <taxon>eudicotyledons</taxon>
        <taxon>Gunneridae</taxon>
        <taxon>Pentapetalae</taxon>
        <taxon>asterids</taxon>
        <taxon>lamiids</taxon>
        <taxon>Lamiales</taxon>
        <taxon>Oleaceae</taxon>
        <taxon>Forsythieae</taxon>
        <taxon>Abeliophyllum</taxon>
    </lineage>
</organism>
<dbReference type="Proteomes" id="UP001604336">
    <property type="component" value="Unassembled WGS sequence"/>
</dbReference>
<evidence type="ECO:0000313" key="2">
    <source>
        <dbReference type="EMBL" id="KAL2466549.1"/>
    </source>
</evidence>
<proteinExistence type="predicted"/>
<evidence type="ECO:0000256" key="1">
    <source>
        <dbReference type="SAM" id="MobiDB-lite"/>
    </source>
</evidence>
<gene>
    <name evidence="2" type="ORF">Adt_42400</name>
</gene>
<dbReference type="EMBL" id="JBFOLK010000013">
    <property type="protein sequence ID" value="KAL2466549.1"/>
    <property type="molecule type" value="Genomic_DNA"/>
</dbReference>
<feature type="compositionally biased region" description="Acidic residues" evidence="1">
    <location>
        <begin position="85"/>
        <end position="101"/>
    </location>
</feature>
<evidence type="ECO:0000313" key="3">
    <source>
        <dbReference type="Proteomes" id="UP001604336"/>
    </source>
</evidence>
<name>A0ABD1PRJ9_9LAMI</name>
<reference evidence="3" key="1">
    <citation type="submission" date="2024-07" db="EMBL/GenBank/DDBJ databases">
        <title>Two chromosome-level genome assemblies of Korean endemic species Abeliophyllum distichum and Forsythia ovata (Oleaceae).</title>
        <authorList>
            <person name="Jang H."/>
        </authorList>
    </citation>
    <scope>NUCLEOTIDE SEQUENCE [LARGE SCALE GENOMIC DNA]</scope>
</reference>
<protein>
    <submittedName>
        <fullName evidence="2">Uncharacterized protein</fullName>
    </submittedName>
</protein>